<feature type="domain" description="DUF3817" evidence="7">
    <location>
        <begin position="5"/>
        <end position="56"/>
    </location>
</feature>
<sequence length="96" mass="9669">MSTVRALRVTAAVEALSLAALLANLLTVHAEAVPSLVGPLHGAAYLAVIVITLSVPAVPGVRWRAAVPGVGGLLVLRRFRHGPSAGGPPAPDRPGS</sequence>
<organism evidence="8 9">
    <name type="scientific">Planomonospora venezuelensis</name>
    <dbReference type="NCBI Taxonomy" id="1999"/>
    <lineage>
        <taxon>Bacteria</taxon>
        <taxon>Bacillati</taxon>
        <taxon>Actinomycetota</taxon>
        <taxon>Actinomycetes</taxon>
        <taxon>Streptosporangiales</taxon>
        <taxon>Streptosporangiaceae</taxon>
        <taxon>Planomonospora</taxon>
    </lineage>
</organism>
<protein>
    <recommendedName>
        <fullName evidence="7">DUF3817 domain-containing protein</fullName>
    </recommendedName>
</protein>
<dbReference type="Pfam" id="PF12823">
    <property type="entry name" value="DUF3817"/>
    <property type="match status" value="1"/>
</dbReference>
<keyword evidence="9" id="KW-1185">Reference proteome</keyword>
<evidence type="ECO:0000256" key="4">
    <source>
        <dbReference type="ARBA" id="ARBA00022989"/>
    </source>
</evidence>
<dbReference type="AlphaFoldDB" id="A0A841DC14"/>
<dbReference type="InterPro" id="IPR023845">
    <property type="entry name" value="DUF3817_TM"/>
</dbReference>
<accession>A0A841DC14</accession>
<evidence type="ECO:0000256" key="3">
    <source>
        <dbReference type="ARBA" id="ARBA00022692"/>
    </source>
</evidence>
<reference evidence="8 9" key="1">
    <citation type="submission" date="2020-08" db="EMBL/GenBank/DDBJ databases">
        <title>Genomic Encyclopedia of Type Strains, Phase III (KMG-III): the genomes of soil and plant-associated and newly described type strains.</title>
        <authorList>
            <person name="Whitman W."/>
        </authorList>
    </citation>
    <scope>NUCLEOTIDE SEQUENCE [LARGE SCALE GENOMIC DNA]</scope>
    <source>
        <strain evidence="8 9">CECT 3303</strain>
    </source>
</reference>
<evidence type="ECO:0000313" key="8">
    <source>
        <dbReference type="EMBL" id="MBB5967029.1"/>
    </source>
</evidence>
<comment type="caution">
    <text evidence="8">The sequence shown here is derived from an EMBL/GenBank/DDBJ whole genome shotgun (WGS) entry which is preliminary data.</text>
</comment>
<keyword evidence="3 6" id="KW-0812">Transmembrane</keyword>
<gene>
    <name evidence="8" type="ORF">FHS22_006331</name>
</gene>
<comment type="subcellular location">
    <subcellularLocation>
        <location evidence="1">Cell membrane</location>
        <topology evidence="1">Multi-pass membrane protein</topology>
    </subcellularLocation>
</comment>
<evidence type="ECO:0000256" key="6">
    <source>
        <dbReference type="SAM" id="Phobius"/>
    </source>
</evidence>
<evidence type="ECO:0000256" key="5">
    <source>
        <dbReference type="ARBA" id="ARBA00023136"/>
    </source>
</evidence>
<dbReference type="EMBL" id="JACHJJ010000028">
    <property type="protein sequence ID" value="MBB5967029.1"/>
    <property type="molecule type" value="Genomic_DNA"/>
</dbReference>
<name>A0A841DC14_PLAVE</name>
<keyword evidence="4 6" id="KW-1133">Transmembrane helix</keyword>
<dbReference type="GO" id="GO:0005886">
    <property type="term" value="C:plasma membrane"/>
    <property type="evidence" value="ECO:0007669"/>
    <property type="project" value="UniProtKB-SubCell"/>
</dbReference>
<evidence type="ECO:0000256" key="1">
    <source>
        <dbReference type="ARBA" id="ARBA00004651"/>
    </source>
</evidence>
<dbReference type="RefSeq" id="WP_338048033.1">
    <property type="nucleotide sequence ID" value="NZ_BAAAWZ010000004.1"/>
</dbReference>
<keyword evidence="5 6" id="KW-0472">Membrane</keyword>
<evidence type="ECO:0000256" key="2">
    <source>
        <dbReference type="ARBA" id="ARBA00022475"/>
    </source>
</evidence>
<dbReference type="Proteomes" id="UP000562352">
    <property type="component" value="Unassembled WGS sequence"/>
</dbReference>
<feature type="transmembrane region" description="Helical" evidence="6">
    <location>
        <begin position="40"/>
        <end position="58"/>
    </location>
</feature>
<evidence type="ECO:0000259" key="7">
    <source>
        <dbReference type="Pfam" id="PF12823"/>
    </source>
</evidence>
<proteinExistence type="predicted"/>
<evidence type="ECO:0000313" key="9">
    <source>
        <dbReference type="Proteomes" id="UP000562352"/>
    </source>
</evidence>
<keyword evidence="2" id="KW-1003">Cell membrane</keyword>